<organism evidence="2 3">
    <name type="scientific">Quercus suber</name>
    <name type="common">Cork oak</name>
    <dbReference type="NCBI Taxonomy" id="58331"/>
    <lineage>
        <taxon>Eukaryota</taxon>
        <taxon>Viridiplantae</taxon>
        <taxon>Streptophyta</taxon>
        <taxon>Embryophyta</taxon>
        <taxon>Tracheophyta</taxon>
        <taxon>Spermatophyta</taxon>
        <taxon>Magnoliopsida</taxon>
        <taxon>eudicotyledons</taxon>
        <taxon>Gunneridae</taxon>
        <taxon>Pentapetalae</taxon>
        <taxon>rosids</taxon>
        <taxon>fabids</taxon>
        <taxon>Fagales</taxon>
        <taxon>Fagaceae</taxon>
        <taxon>Quercus</taxon>
    </lineage>
</organism>
<reference evidence="2 3" key="1">
    <citation type="journal article" date="2018" name="Sci. Data">
        <title>The draft genome sequence of cork oak.</title>
        <authorList>
            <person name="Ramos A.M."/>
            <person name="Usie A."/>
            <person name="Barbosa P."/>
            <person name="Barros P.M."/>
            <person name="Capote T."/>
            <person name="Chaves I."/>
            <person name="Simoes F."/>
            <person name="Abreu I."/>
            <person name="Carrasquinho I."/>
            <person name="Faro C."/>
            <person name="Guimaraes J.B."/>
            <person name="Mendonca D."/>
            <person name="Nobrega F."/>
            <person name="Rodrigues L."/>
            <person name="Saibo N.J.M."/>
            <person name="Varela M.C."/>
            <person name="Egas C."/>
            <person name="Matos J."/>
            <person name="Miguel C.M."/>
            <person name="Oliveira M.M."/>
            <person name="Ricardo C.P."/>
            <person name="Goncalves S."/>
        </authorList>
    </citation>
    <scope>NUCLEOTIDE SEQUENCE [LARGE SCALE GENOMIC DNA]</scope>
    <source>
        <strain evidence="3">cv. HL8</strain>
    </source>
</reference>
<protein>
    <submittedName>
        <fullName evidence="2">Uncharacterized protein</fullName>
    </submittedName>
</protein>
<evidence type="ECO:0000313" key="3">
    <source>
        <dbReference type="Proteomes" id="UP000237347"/>
    </source>
</evidence>
<accession>A0AAW0L1A4</accession>
<dbReference type="AlphaFoldDB" id="A0AAW0L1A4"/>
<gene>
    <name evidence="2" type="ORF">CFP56_010258</name>
</gene>
<name>A0AAW0L1A4_QUESU</name>
<dbReference type="Proteomes" id="UP000237347">
    <property type="component" value="Unassembled WGS sequence"/>
</dbReference>
<dbReference type="EMBL" id="PKMF04000178">
    <property type="protein sequence ID" value="KAK7844857.1"/>
    <property type="molecule type" value="Genomic_DNA"/>
</dbReference>
<feature type="region of interest" description="Disordered" evidence="1">
    <location>
        <begin position="39"/>
        <end position="67"/>
    </location>
</feature>
<comment type="caution">
    <text evidence="2">The sequence shown here is derived from an EMBL/GenBank/DDBJ whole genome shotgun (WGS) entry which is preliminary data.</text>
</comment>
<evidence type="ECO:0000313" key="2">
    <source>
        <dbReference type="EMBL" id="KAK7844857.1"/>
    </source>
</evidence>
<sequence length="86" mass="10007">MTRRGQAKEKQNARPECKRNEYTLYKRQWCTVTWKKKKKLNSKSDTSTLGSVKKKKKKLNSKSDTSTLGSVKVHIFSGSVKLRFVR</sequence>
<keyword evidence="3" id="KW-1185">Reference proteome</keyword>
<evidence type="ECO:0000256" key="1">
    <source>
        <dbReference type="SAM" id="MobiDB-lite"/>
    </source>
</evidence>
<proteinExistence type="predicted"/>